<dbReference type="InterPro" id="IPR036236">
    <property type="entry name" value="Znf_C2H2_sf"/>
</dbReference>
<keyword evidence="1" id="KW-0479">Metal-binding</keyword>
<dbReference type="OrthoDB" id="6474440at2759"/>
<dbReference type="KEGG" id="vde:111251540"/>
<feature type="domain" description="C2H2-type" evidence="6">
    <location>
        <begin position="2"/>
        <end position="29"/>
    </location>
</feature>
<dbReference type="Pfam" id="PF00096">
    <property type="entry name" value="zf-C2H2"/>
    <property type="match status" value="1"/>
</dbReference>
<dbReference type="AlphaFoldDB" id="A0A7M7KD07"/>
<name>A0A7M7KD07_VARDE</name>
<evidence type="ECO:0000313" key="8">
    <source>
        <dbReference type="Proteomes" id="UP000594260"/>
    </source>
</evidence>
<keyword evidence="4" id="KW-0862">Zinc</keyword>
<dbReference type="PANTHER" id="PTHR24379:SF121">
    <property type="entry name" value="C2H2-TYPE DOMAIN-CONTAINING PROTEIN"/>
    <property type="match status" value="1"/>
</dbReference>
<dbReference type="GeneID" id="111251540"/>
<dbReference type="InParanoid" id="A0A7M7KD07"/>
<dbReference type="Proteomes" id="UP000594260">
    <property type="component" value="Unplaced"/>
</dbReference>
<dbReference type="RefSeq" id="XP_022663939.1">
    <property type="nucleotide sequence ID" value="XM_022808204.1"/>
</dbReference>
<evidence type="ECO:0000256" key="1">
    <source>
        <dbReference type="ARBA" id="ARBA00022723"/>
    </source>
</evidence>
<sequence length="163" mass="18087">MFRCDSCSYSSYRLHHLKRHRLTHSGEKPFSCERCPFTSARLDALQAHRRSHAKHDPLACGVCAFAASNAEALKAHLKLHHYACQNCDLVAPTFKALRVHQRAHNVHRCSQCAFSSLLAVRVEAHERSVHGSGSFTPVAPINSTKMTKPLSIKVIPPGIIAND</sequence>
<accession>A0A7M7KD07</accession>
<organism evidence="7 8">
    <name type="scientific">Varroa destructor</name>
    <name type="common">Honeybee mite</name>
    <dbReference type="NCBI Taxonomy" id="109461"/>
    <lineage>
        <taxon>Eukaryota</taxon>
        <taxon>Metazoa</taxon>
        <taxon>Ecdysozoa</taxon>
        <taxon>Arthropoda</taxon>
        <taxon>Chelicerata</taxon>
        <taxon>Arachnida</taxon>
        <taxon>Acari</taxon>
        <taxon>Parasitiformes</taxon>
        <taxon>Mesostigmata</taxon>
        <taxon>Gamasina</taxon>
        <taxon>Dermanyssoidea</taxon>
        <taxon>Varroidae</taxon>
        <taxon>Varroa</taxon>
    </lineage>
</organism>
<dbReference type="SMART" id="SM00355">
    <property type="entry name" value="ZnF_C2H2"/>
    <property type="match status" value="5"/>
</dbReference>
<evidence type="ECO:0000259" key="6">
    <source>
        <dbReference type="PROSITE" id="PS50157"/>
    </source>
</evidence>
<reference evidence="7" key="1">
    <citation type="submission" date="2021-01" db="UniProtKB">
        <authorList>
            <consortium name="EnsemblMetazoa"/>
        </authorList>
    </citation>
    <scope>IDENTIFICATION</scope>
</reference>
<proteinExistence type="predicted"/>
<keyword evidence="2" id="KW-0677">Repeat</keyword>
<dbReference type="PANTHER" id="PTHR24379">
    <property type="entry name" value="KRAB AND ZINC FINGER DOMAIN-CONTAINING"/>
    <property type="match status" value="1"/>
</dbReference>
<evidence type="ECO:0000256" key="2">
    <source>
        <dbReference type="ARBA" id="ARBA00022737"/>
    </source>
</evidence>
<dbReference type="EnsemblMetazoa" id="XM_022808204">
    <property type="protein sequence ID" value="XP_022663939"/>
    <property type="gene ID" value="LOC111251540"/>
</dbReference>
<dbReference type="SUPFAM" id="SSF57667">
    <property type="entry name" value="beta-beta-alpha zinc fingers"/>
    <property type="match status" value="2"/>
</dbReference>
<dbReference type="OMA" id="HNSHACA"/>
<evidence type="ECO:0000313" key="7">
    <source>
        <dbReference type="EnsemblMetazoa" id="XP_022663939"/>
    </source>
</evidence>
<evidence type="ECO:0000256" key="4">
    <source>
        <dbReference type="ARBA" id="ARBA00022833"/>
    </source>
</evidence>
<dbReference type="InterPro" id="IPR013087">
    <property type="entry name" value="Znf_C2H2_type"/>
</dbReference>
<evidence type="ECO:0000256" key="3">
    <source>
        <dbReference type="ARBA" id="ARBA00022771"/>
    </source>
</evidence>
<dbReference type="FunFam" id="3.30.160.60:FF:000065">
    <property type="entry name" value="B-cell CLL/lymphoma 6, member B"/>
    <property type="match status" value="1"/>
</dbReference>
<dbReference type="GO" id="GO:0008270">
    <property type="term" value="F:zinc ion binding"/>
    <property type="evidence" value="ECO:0007669"/>
    <property type="project" value="UniProtKB-KW"/>
</dbReference>
<keyword evidence="8" id="KW-1185">Reference proteome</keyword>
<feature type="domain" description="C2H2-type" evidence="6">
    <location>
        <begin position="30"/>
        <end position="57"/>
    </location>
</feature>
<dbReference type="PROSITE" id="PS50157">
    <property type="entry name" value="ZINC_FINGER_C2H2_2"/>
    <property type="match status" value="2"/>
</dbReference>
<protein>
    <recommendedName>
        <fullName evidence="6">C2H2-type domain-containing protein</fullName>
    </recommendedName>
</protein>
<keyword evidence="3 5" id="KW-0863">Zinc-finger</keyword>
<evidence type="ECO:0000256" key="5">
    <source>
        <dbReference type="PROSITE-ProRule" id="PRU00042"/>
    </source>
</evidence>
<dbReference type="Gene3D" id="3.30.160.60">
    <property type="entry name" value="Classic Zinc Finger"/>
    <property type="match status" value="3"/>
</dbReference>